<evidence type="ECO:0000259" key="1">
    <source>
        <dbReference type="PROSITE" id="PS51832"/>
    </source>
</evidence>
<sequence length="160" mass="17797">MEGGLRATKSPIPFRGLGGGQIGKIAVPEHILNKPGKLTDEEFEEIKKHSIVGADILREYPELSFAVPVVLYHHERMDGSGYPFGLKDGEIPLLARILAVADVFDALTSDRPYRKAMKPEDAVALMKKMPLDQEVVGILEKYLSEFFRLKPQVSNPRSNP</sequence>
<evidence type="ECO:0000313" key="3">
    <source>
        <dbReference type="Proteomes" id="UP000006558"/>
    </source>
</evidence>
<feature type="domain" description="HD-GYP" evidence="1">
    <location>
        <begin position="1"/>
        <end position="155"/>
    </location>
</feature>
<organism evidence="2 3">
    <name type="scientific">Thermotoga petrophila (strain ATCC BAA-488 / DSM 13995 / JCM 10881 / RKU-1)</name>
    <dbReference type="NCBI Taxonomy" id="390874"/>
    <lineage>
        <taxon>Bacteria</taxon>
        <taxon>Thermotogati</taxon>
        <taxon>Thermotogota</taxon>
        <taxon>Thermotogae</taxon>
        <taxon>Thermotogales</taxon>
        <taxon>Thermotogaceae</taxon>
        <taxon>Thermotoga</taxon>
    </lineage>
</organism>
<evidence type="ECO:0000313" key="2">
    <source>
        <dbReference type="EMBL" id="ABQ46992.1"/>
    </source>
</evidence>
<dbReference type="Proteomes" id="UP000006558">
    <property type="component" value="Chromosome"/>
</dbReference>
<dbReference type="EMBL" id="CP000702">
    <property type="protein sequence ID" value="ABQ46992.1"/>
    <property type="molecule type" value="Genomic_DNA"/>
</dbReference>
<reference evidence="2 3" key="2">
    <citation type="journal article" date="2009" name="Proc. Natl. Acad. Sci. U.S.A.">
        <title>On the chimeric nature, thermophilic origin, and phylogenetic placement of the Thermotogales.</title>
        <authorList>
            <person name="Zhaxybayeva O."/>
            <person name="Swithers K.S."/>
            <person name="Lapierre P."/>
            <person name="Fournier G.P."/>
            <person name="Bickhart D.M."/>
            <person name="DeBoy R.T."/>
            <person name="Nelson K.E."/>
            <person name="Nesbo C.L."/>
            <person name="Doolittle W.F."/>
            <person name="Gogarten J.P."/>
            <person name="Noll K.M."/>
        </authorList>
    </citation>
    <scope>NUCLEOTIDE SEQUENCE [LARGE SCALE GENOMIC DNA]</scope>
    <source>
        <strain evidence="3">ATCC BAA-488 / DSM 13995 / JCM 10881 / RKU-1</strain>
    </source>
</reference>
<dbReference type="KEGG" id="tpt:Tpet_0974"/>
<reference evidence="3" key="1">
    <citation type="submission" date="2007-05" db="EMBL/GenBank/DDBJ databases">
        <title>Complete sequence of Thermotoga petrophila RKU-1.</title>
        <authorList>
            <consortium name="US DOE Joint Genome Institute"/>
            <person name="Copeland A."/>
            <person name="Lucas S."/>
            <person name="Lapidus A."/>
            <person name="Barry K."/>
            <person name="Glavina del Rio T."/>
            <person name="Dalin E."/>
            <person name="Tice H."/>
            <person name="Pitluck S."/>
            <person name="Sims D."/>
            <person name="Brettin T."/>
            <person name="Bruce D."/>
            <person name="Detter J.C."/>
            <person name="Han C."/>
            <person name="Tapia R."/>
            <person name="Schmutz J."/>
            <person name="Larimer F."/>
            <person name="Land M."/>
            <person name="Hauser L."/>
            <person name="Kyrpides N."/>
            <person name="Mikhailova N."/>
            <person name="Nelson K."/>
            <person name="Gogarten J.P."/>
            <person name="Noll K."/>
            <person name="Richardson P."/>
        </authorList>
    </citation>
    <scope>NUCLEOTIDE SEQUENCE [LARGE SCALE GENOMIC DNA]</scope>
    <source>
        <strain evidence="3">ATCC BAA-488 / DSM 13995 / JCM 10881 / RKU-1</strain>
    </source>
</reference>
<protein>
    <submittedName>
        <fullName evidence="2">Metal dependent phosphohydrolase</fullName>
    </submittedName>
</protein>
<dbReference type="AlphaFoldDB" id="A5ILB9"/>
<gene>
    <name evidence="2" type="ordered locus">Tpet_0974</name>
</gene>
<dbReference type="HOGENOM" id="CLU_1651351_0_0_0"/>
<dbReference type="PANTHER" id="PTHR43155">
    <property type="entry name" value="CYCLIC DI-GMP PHOSPHODIESTERASE PA4108-RELATED"/>
    <property type="match status" value="1"/>
</dbReference>
<accession>A5ILB9</accession>
<dbReference type="eggNOG" id="COG2206">
    <property type="taxonomic scope" value="Bacteria"/>
</dbReference>
<dbReference type="InterPro" id="IPR037522">
    <property type="entry name" value="HD_GYP_dom"/>
</dbReference>
<dbReference type="GO" id="GO:0016787">
    <property type="term" value="F:hydrolase activity"/>
    <property type="evidence" value="ECO:0007669"/>
    <property type="project" value="UniProtKB-KW"/>
</dbReference>
<dbReference type="Pfam" id="PF13487">
    <property type="entry name" value="HD_5"/>
    <property type="match status" value="1"/>
</dbReference>
<name>A5ILB9_THEP1</name>
<dbReference type="Gene3D" id="1.10.3210.10">
    <property type="entry name" value="Hypothetical protein af1432"/>
    <property type="match status" value="1"/>
</dbReference>
<dbReference type="PROSITE" id="PS51832">
    <property type="entry name" value="HD_GYP"/>
    <property type="match status" value="1"/>
</dbReference>
<dbReference type="SUPFAM" id="SSF109604">
    <property type="entry name" value="HD-domain/PDEase-like"/>
    <property type="match status" value="1"/>
</dbReference>
<dbReference type="STRING" id="390874.Tpet_0974"/>
<dbReference type="InterPro" id="IPR003607">
    <property type="entry name" value="HD/PDEase_dom"/>
</dbReference>
<dbReference type="CDD" id="cd00077">
    <property type="entry name" value="HDc"/>
    <property type="match status" value="1"/>
</dbReference>
<dbReference type="PANTHER" id="PTHR43155:SF2">
    <property type="entry name" value="CYCLIC DI-GMP PHOSPHODIESTERASE PA4108"/>
    <property type="match status" value="1"/>
</dbReference>
<proteinExistence type="predicted"/>
<dbReference type="RefSeq" id="WP_011943534.1">
    <property type="nucleotide sequence ID" value="NC_009486.1"/>
</dbReference>
<keyword evidence="2" id="KW-0378">Hydrolase</keyword>